<gene>
    <name evidence="2" type="ORF">PHACT_01995</name>
</gene>
<dbReference type="Pfam" id="PF00550">
    <property type="entry name" value="PP-binding"/>
    <property type="match status" value="1"/>
</dbReference>
<comment type="caution">
    <text evidence="2">The sequence shown here is derived from an EMBL/GenBank/DDBJ whole genome shotgun (WGS) entry which is preliminary data.</text>
</comment>
<dbReference type="SUPFAM" id="SSF47336">
    <property type="entry name" value="ACP-like"/>
    <property type="match status" value="1"/>
</dbReference>
<dbReference type="RefSeq" id="WP_070115679.1">
    <property type="nucleotide sequence ID" value="NZ_MASR01000001.1"/>
</dbReference>
<dbReference type="STRING" id="1524254.PHACT_01995"/>
<evidence type="ECO:0000259" key="1">
    <source>
        <dbReference type="PROSITE" id="PS50075"/>
    </source>
</evidence>
<dbReference type="Gene3D" id="1.10.1200.10">
    <property type="entry name" value="ACP-like"/>
    <property type="match status" value="1"/>
</dbReference>
<feature type="domain" description="Carrier" evidence="1">
    <location>
        <begin position="6"/>
        <end position="82"/>
    </location>
</feature>
<dbReference type="PROSITE" id="PS50075">
    <property type="entry name" value="CARRIER"/>
    <property type="match status" value="1"/>
</dbReference>
<protein>
    <recommendedName>
        <fullName evidence="1">Carrier domain-containing protein</fullName>
    </recommendedName>
</protein>
<evidence type="ECO:0000313" key="3">
    <source>
        <dbReference type="Proteomes" id="UP000175669"/>
    </source>
</evidence>
<dbReference type="AlphaFoldDB" id="A0A1E8CID9"/>
<sequence>MKEYDNDVWQKVSFEISKAKGITGDTSLLSVQQPLAELGLDSLKLVEIVYQLESFYQLDVDEERLSELEKVGDLIALFSTELSIPMEALGTARDCENVDCQEN</sequence>
<proteinExistence type="predicted"/>
<organism evidence="2 3">
    <name type="scientific">Pseudohongiella acticola</name>
    <dbReference type="NCBI Taxonomy" id="1524254"/>
    <lineage>
        <taxon>Bacteria</taxon>
        <taxon>Pseudomonadati</taxon>
        <taxon>Pseudomonadota</taxon>
        <taxon>Gammaproteobacteria</taxon>
        <taxon>Pseudomonadales</taxon>
        <taxon>Pseudohongiellaceae</taxon>
        <taxon>Pseudohongiella</taxon>
    </lineage>
</organism>
<keyword evidence="3" id="KW-1185">Reference proteome</keyword>
<dbReference type="EMBL" id="MASR01000001">
    <property type="protein sequence ID" value="OFE12055.1"/>
    <property type="molecule type" value="Genomic_DNA"/>
</dbReference>
<dbReference type="InterPro" id="IPR036736">
    <property type="entry name" value="ACP-like_sf"/>
</dbReference>
<reference evidence="3" key="1">
    <citation type="submission" date="2016-07" db="EMBL/GenBank/DDBJ databases">
        <authorList>
            <person name="Florea S."/>
            <person name="Webb J.S."/>
            <person name="Jaromczyk J."/>
            <person name="Schardl C.L."/>
        </authorList>
    </citation>
    <scope>NUCLEOTIDE SEQUENCE [LARGE SCALE GENOMIC DNA]</scope>
    <source>
        <strain evidence="3">KCTC 42131</strain>
    </source>
</reference>
<dbReference type="Proteomes" id="UP000175669">
    <property type="component" value="Unassembled WGS sequence"/>
</dbReference>
<name>A0A1E8CID9_9GAMM</name>
<evidence type="ECO:0000313" key="2">
    <source>
        <dbReference type="EMBL" id="OFE12055.1"/>
    </source>
</evidence>
<accession>A0A1E8CID9</accession>
<dbReference type="OrthoDB" id="9009891at2"/>
<dbReference type="InterPro" id="IPR009081">
    <property type="entry name" value="PP-bd_ACP"/>
</dbReference>